<protein>
    <submittedName>
        <fullName evidence="3">ABC transporter substrate-binding protein</fullName>
    </submittedName>
</protein>
<dbReference type="Proteomes" id="UP001230908">
    <property type="component" value="Unassembled WGS sequence"/>
</dbReference>
<dbReference type="PROSITE" id="PS51257">
    <property type="entry name" value="PROKAR_LIPOPROTEIN"/>
    <property type="match status" value="1"/>
</dbReference>
<dbReference type="PANTHER" id="PTHR30290:SF38">
    <property type="entry name" value="D,D-DIPEPTIDE-BINDING PERIPLASMIC PROTEIN DDPA-RELATED"/>
    <property type="match status" value="1"/>
</dbReference>
<feature type="domain" description="Solute-binding protein family 5" evidence="2">
    <location>
        <begin position="80"/>
        <end position="395"/>
    </location>
</feature>
<evidence type="ECO:0000313" key="4">
    <source>
        <dbReference type="Proteomes" id="UP001230908"/>
    </source>
</evidence>
<proteinExistence type="predicted"/>
<dbReference type="SUPFAM" id="SSF53850">
    <property type="entry name" value="Periplasmic binding protein-like II"/>
    <property type="match status" value="1"/>
</dbReference>
<dbReference type="Pfam" id="PF00496">
    <property type="entry name" value="SBP_bac_5"/>
    <property type="match status" value="1"/>
</dbReference>
<dbReference type="PIRSF" id="PIRSF002741">
    <property type="entry name" value="MppA"/>
    <property type="match status" value="1"/>
</dbReference>
<reference evidence="3 4" key="1">
    <citation type="submission" date="2023-08" db="EMBL/GenBank/DDBJ databases">
        <title>Phytohabitans sansha sp. nov., isolated from marine sediment.</title>
        <authorList>
            <person name="Zhao Y."/>
            <person name="Yi K."/>
        </authorList>
    </citation>
    <scope>NUCLEOTIDE SEQUENCE [LARGE SCALE GENOMIC DNA]</scope>
    <source>
        <strain evidence="3 4">ZYX-F-186</strain>
    </source>
</reference>
<evidence type="ECO:0000256" key="1">
    <source>
        <dbReference type="ARBA" id="ARBA00022729"/>
    </source>
</evidence>
<dbReference type="InterPro" id="IPR000914">
    <property type="entry name" value="SBP_5_dom"/>
</dbReference>
<dbReference type="RefSeq" id="WP_308717377.1">
    <property type="nucleotide sequence ID" value="NZ_JAVHUY010000051.1"/>
</dbReference>
<keyword evidence="4" id="KW-1185">Reference proteome</keyword>
<gene>
    <name evidence="3" type="ORF">RB614_37085</name>
</gene>
<accession>A0ABU0ZSW4</accession>
<dbReference type="InterPro" id="IPR039424">
    <property type="entry name" value="SBP_5"/>
</dbReference>
<dbReference type="Gene3D" id="3.10.105.10">
    <property type="entry name" value="Dipeptide-binding Protein, Domain 3"/>
    <property type="match status" value="1"/>
</dbReference>
<dbReference type="InterPro" id="IPR030678">
    <property type="entry name" value="Peptide/Ni-bd"/>
</dbReference>
<evidence type="ECO:0000259" key="2">
    <source>
        <dbReference type="Pfam" id="PF00496"/>
    </source>
</evidence>
<dbReference type="Gene3D" id="3.40.190.10">
    <property type="entry name" value="Periplasmic binding protein-like II"/>
    <property type="match status" value="1"/>
</dbReference>
<organism evidence="3 4">
    <name type="scientific">Phytohabitans maris</name>
    <dbReference type="NCBI Taxonomy" id="3071409"/>
    <lineage>
        <taxon>Bacteria</taxon>
        <taxon>Bacillati</taxon>
        <taxon>Actinomycetota</taxon>
        <taxon>Actinomycetes</taxon>
        <taxon>Micromonosporales</taxon>
        <taxon>Micromonosporaceae</taxon>
    </lineage>
</organism>
<dbReference type="CDD" id="cd00995">
    <property type="entry name" value="PBP2_NikA_DppA_OppA_like"/>
    <property type="match status" value="1"/>
</dbReference>
<keyword evidence="1" id="KW-0732">Signal</keyword>
<dbReference type="EMBL" id="JAVHUY010000051">
    <property type="protein sequence ID" value="MDQ7910125.1"/>
    <property type="molecule type" value="Genomic_DNA"/>
</dbReference>
<evidence type="ECO:0000313" key="3">
    <source>
        <dbReference type="EMBL" id="MDQ7910125.1"/>
    </source>
</evidence>
<name>A0ABU0ZSW4_9ACTN</name>
<sequence length="511" mass="54798">MTRRGLLKGGAGGLALGALALGGCSGGSGASSSTPGVATVDMALEPSTLNGLTINNQYISWVNRHVQERLYDIDPNSTNLIPRLADGQPTVVDELTTEVKIRTGVKFHNGDELTAEDVAATINAGNKQGKVWIFHLRPLASVEAVDATTVRFTFKNPWGLLPLKLALIPIIHRDFLDRDDAMMGTGPYKLESHQPGVQIKLAANAEYRDGTPNISTITFRIVPESGARMVNLTQGTSSVYPAVSTVDATRIASDSNLVLAEAAAPVLITMRPNCAHPVLKDERVRQALAFAINRKRMRDVVFGGRAEIGQGPVGPGHEGWEYTTKVYGEEPDLDRVRSLLAAAGYSGREVTFTWVAQDDSVLRDVGAVLKADWAAVGLNAELQFLQQGDWLSTTAKGGPWGFKIAFEMAGTGQGRSIDGSVGSLMADSASNSTSFIDEESTAIAKRAEVATDPTERVKLYAQWSDMLATKAAYIPPVYPLFLIGHRKELTGLDPAAYRFNAFDLSKATVAA</sequence>
<comment type="caution">
    <text evidence="3">The sequence shown here is derived from an EMBL/GenBank/DDBJ whole genome shotgun (WGS) entry which is preliminary data.</text>
</comment>
<dbReference type="PANTHER" id="PTHR30290">
    <property type="entry name" value="PERIPLASMIC BINDING COMPONENT OF ABC TRANSPORTER"/>
    <property type="match status" value="1"/>
</dbReference>